<organism evidence="1 2">
    <name type="scientific">Streblomastix strix</name>
    <dbReference type="NCBI Taxonomy" id="222440"/>
    <lineage>
        <taxon>Eukaryota</taxon>
        <taxon>Metamonada</taxon>
        <taxon>Preaxostyla</taxon>
        <taxon>Oxymonadida</taxon>
        <taxon>Streblomastigidae</taxon>
        <taxon>Streblomastix</taxon>
    </lineage>
</organism>
<dbReference type="Proteomes" id="UP000324800">
    <property type="component" value="Unassembled WGS sequence"/>
</dbReference>
<evidence type="ECO:0000313" key="1">
    <source>
        <dbReference type="EMBL" id="KAA6372980.1"/>
    </source>
</evidence>
<name>A0A5J4US79_9EUKA</name>
<sequence length="734" mass="80385">MINEAPEPYNREEIEEMLDKKQIISDQIDACTKQEDDALLLLKADKTQLIDAYSNTEADALLDDKLNISDQIDVYNKQKDDALLLLKTDKTELKDAYSKTEDDALLLLKADKTELADNVDLTSAQTITGQKQFNSNVHDAAFAKTGKNDASILLSGGGDILISSLVSQPQLQEVRDIASGKSKKYVFTTTDEMNTWMEDQEKVTKLAIGYNLYIEDKQVIDYRWDGTGLRALEIELPDMSNVKTIHGAATGGCNAIIDLSFNGNTLIPAKNSSFFMINYDETITDQKTFYVTIHSVGIIVQNYDNNSVVSAGGGVSYIKGEDDALLLLKDDKTQLIDACTKEEADNLLNNNADSGVSYTKRDDDALLLLKMLIYVAMTLGTSWKITANKTFNNACRFISSIDGMSFITGSSFVKSGADDSAILLGAGGTNPISEFSNQVDDSNYEKIDSDVQDIQRILRKTALDQLYPEITDDNYITLGAIKSEFISFIYSGSINSNLTATQFIKSGKDDISVLLAGSGDRLLSDFSSGGATVEILTSQDTIIETSTVFNQSSRAFVKLDNLYLFQLQATPKQEGFAPRMDIKIGTLPTQYAPTVSELCMPVGGPYGGFKPHITNTGEIRCYTVGASWIEQISFSGLQPIGELPQNVLIGDKTLQQQVKNKDDITNRSGDGSNEEFEQSVINAITKLDLNSQLKRQSFLASSGQDPQLIVYSDRITLTASYATAGLFQCGSQLG</sequence>
<gene>
    <name evidence="1" type="ORF">EZS28_031493</name>
</gene>
<reference evidence="1 2" key="1">
    <citation type="submission" date="2019-03" db="EMBL/GenBank/DDBJ databases">
        <title>Single cell metagenomics reveals metabolic interactions within the superorganism composed of flagellate Streblomastix strix and complex community of Bacteroidetes bacteria on its surface.</title>
        <authorList>
            <person name="Treitli S.C."/>
            <person name="Kolisko M."/>
            <person name="Husnik F."/>
            <person name="Keeling P."/>
            <person name="Hampl V."/>
        </authorList>
    </citation>
    <scope>NUCLEOTIDE SEQUENCE [LARGE SCALE GENOMIC DNA]</scope>
    <source>
        <strain evidence="1">ST1C</strain>
    </source>
</reference>
<proteinExistence type="predicted"/>
<dbReference type="EMBL" id="SNRW01013117">
    <property type="protein sequence ID" value="KAA6372980.1"/>
    <property type="molecule type" value="Genomic_DNA"/>
</dbReference>
<evidence type="ECO:0000313" key="2">
    <source>
        <dbReference type="Proteomes" id="UP000324800"/>
    </source>
</evidence>
<dbReference type="AlphaFoldDB" id="A0A5J4US79"/>
<protein>
    <submittedName>
        <fullName evidence="1">Uncharacterized protein</fullName>
    </submittedName>
</protein>
<accession>A0A5J4US79</accession>
<comment type="caution">
    <text evidence="1">The sequence shown here is derived from an EMBL/GenBank/DDBJ whole genome shotgun (WGS) entry which is preliminary data.</text>
</comment>
<feature type="non-terminal residue" evidence="1">
    <location>
        <position position="734"/>
    </location>
</feature>